<keyword evidence="3" id="KW-0732">Signal</keyword>
<dbReference type="InterPro" id="IPR008969">
    <property type="entry name" value="CarboxyPept-like_regulatory"/>
</dbReference>
<accession>A0ABZ2YPJ5</accession>
<reference evidence="7" key="1">
    <citation type="submission" date="2024-03" db="EMBL/GenBank/DDBJ databases">
        <title>Chitinophaga horti sp. nov., isolated from garden soil.</title>
        <authorList>
            <person name="Lee D.S."/>
            <person name="Han D.M."/>
            <person name="Baek J.H."/>
            <person name="Choi D.G."/>
            <person name="Jeon J.H."/>
            <person name="Jeon C.O."/>
        </authorList>
    </citation>
    <scope>NUCLEOTIDE SEQUENCE [LARGE SCALE GENOMIC DNA]</scope>
    <source>
        <strain evidence="7">GPA1</strain>
    </source>
</reference>
<dbReference type="InterPro" id="IPR012910">
    <property type="entry name" value="Plug_dom"/>
</dbReference>
<dbReference type="Pfam" id="PF00593">
    <property type="entry name" value="TonB_dep_Rec_b-barrel"/>
    <property type="match status" value="1"/>
</dbReference>
<feature type="domain" description="TonB-dependent receptor plug" evidence="5">
    <location>
        <begin position="196"/>
        <end position="303"/>
    </location>
</feature>
<gene>
    <name evidence="6" type="ORF">WJU16_23035</name>
</gene>
<keyword evidence="1 2" id="KW-0472">Membrane</keyword>
<dbReference type="SUPFAM" id="SSF56935">
    <property type="entry name" value="Porins"/>
    <property type="match status" value="1"/>
</dbReference>
<comment type="subcellular location">
    <subcellularLocation>
        <location evidence="1">Cell outer membrane</location>
        <topology evidence="1">Multi-pass membrane protein</topology>
    </subcellularLocation>
</comment>
<dbReference type="Gene3D" id="2.60.40.1120">
    <property type="entry name" value="Carboxypeptidase-like, regulatory domain"/>
    <property type="match status" value="1"/>
</dbReference>
<dbReference type="InterPro" id="IPR039426">
    <property type="entry name" value="TonB-dep_rcpt-like"/>
</dbReference>
<keyword evidence="7" id="KW-1185">Reference proteome</keyword>
<keyword evidence="1" id="KW-0812">Transmembrane</keyword>
<organism evidence="6 7">
    <name type="scientific">Chitinophaga pollutisoli</name>
    <dbReference type="NCBI Taxonomy" id="3133966"/>
    <lineage>
        <taxon>Bacteria</taxon>
        <taxon>Pseudomonadati</taxon>
        <taxon>Bacteroidota</taxon>
        <taxon>Chitinophagia</taxon>
        <taxon>Chitinophagales</taxon>
        <taxon>Chitinophagaceae</taxon>
        <taxon>Chitinophaga</taxon>
    </lineage>
</organism>
<dbReference type="NCBIfam" id="TIGR04056">
    <property type="entry name" value="OMP_RagA_SusC"/>
    <property type="match status" value="1"/>
</dbReference>
<dbReference type="InterPro" id="IPR023997">
    <property type="entry name" value="TonB-dep_OMP_SusC/RagA_CS"/>
</dbReference>
<dbReference type="Gene3D" id="2.170.130.10">
    <property type="entry name" value="TonB-dependent receptor, plug domain"/>
    <property type="match status" value="1"/>
</dbReference>
<dbReference type="PROSITE" id="PS52016">
    <property type="entry name" value="TONB_DEPENDENT_REC_3"/>
    <property type="match status" value="1"/>
</dbReference>
<dbReference type="InterPro" id="IPR037066">
    <property type="entry name" value="Plug_dom_sf"/>
</dbReference>
<protein>
    <submittedName>
        <fullName evidence="6">SusC/RagA family TonB-linked outer membrane protein</fullName>
    </submittedName>
</protein>
<evidence type="ECO:0000256" key="3">
    <source>
        <dbReference type="SAM" id="SignalP"/>
    </source>
</evidence>
<proteinExistence type="inferred from homology"/>
<evidence type="ECO:0000259" key="5">
    <source>
        <dbReference type="Pfam" id="PF07715"/>
    </source>
</evidence>
<evidence type="ECO:0000256" key="2">
    <source>
        <dbReference type="RuleBase" id="RU003357"/>
    </source>
</evidence>
<dbReference type="Pfam" id="PF13715">
    <property type="entry name" value="CarbopepD_reg_2"/>
    <property type="match status" value="1"/>
</dbReference>
<sequence length="1124" mass="124938">MKLTSVLLLAAFLQVSANGYSQEKLSLDYANINIRKLLTLVSKKSDYTFLYRNVTIPDKTVNIRVKDAYVMDILRETLAGTNLSFRLLSGKLIVITPAGETIQARPVKGIVLSEDGTPLIGVTIMVKGTTRGTQTDAEGRFSLEIPDNATLIVSYIGHESQELPAGSGEGDLRIVLKNGSSGLTEVVVVGYGAQKKINLSGAVDMVSGKELQNRPINNIANGLQGLLPNLNITVGNGRVTSNPSFNVRGYTSLSGGGPFILVDNIPATGDELNRLNPADIENITVLKDASAAAIYGARAAFGVVLITTKSGTSDKLSVSVNTNYALRNLGAVPEIVTDPYLTMDYKHRAATPLYNLYPDAVREYAKKRSADPSLPAVIVDPTDATKYAYYGTTDWLHEAYRNAAPASTTNFSVSRKSDKVAYYLSGEYFRYEGQLKYGNDIMNRYNLRAKVNYQLSDRIKLGANTTFTSRDYNSPVFLDGNFFHELNRTAALSVPRNPDGSWTKDGAYLLGRLEEGGRTKSYINEYTATLNGELNIIKDMWDLKGDATIRRTNNTIHSFDISVPYYDGPGQPVKYSGANPSYATTGADAARYNVFNVYTDFHKTIAKKHYVQALAGYNQEYRYDESARATRQGLISTSLPTPQLATGTVTQSQSIADWAVQGLFYRLNYIYDDKYILELNGRYDGTSRFPSKDRWGFFPSVSAGWVVTGEQFFKPIAQRIRLDYLKFRGSYGSLGNQAISQPYAYIPTMASGQIGQILDGSRPMMVNQPGAVSASLTWEKIKTRNFGFNMAWLNNRLTIDADIYTRETEGMLVKSKTLPSVFGTAEPNQNGASLKTNGWELSFKWSDHVTVSGSPLNYSARFILADSRAYITKFDNPTRLIGDRYVGEELGEIWGFTSAGFFQSEQELQKWADQTAVGSDDQKLKFYVGDLKFADRNGDGKVDYGKNTVTDPGDRHIIGNNRMRLPYSVDLSGDWKGFDLRVFFQGIGKRDWYPNPSNHYFWGVYAQPWTNVQVHNLDAWTPENPNGYFPRLKSYIAEDASELGAAQTGYLQNAAYLRLKNITVGYTLPGNFTRKARIERLRFYFSAENIWTRSHLKAKIDPEGLDGSVYPFQQTYSGGLNLNF</sequence>
<evidence type="ECO:0000313" key="6">
    <source>
        <dbReference type="EMBL" id="WZN40841.1"/>
    </source>
</evidence>
<keyword evidence="1" id="KW-0998">Cell outer membrane</keyword>
<evidence type="ECO:0000256" key="1">
    <source>
        <dbReference type="PROSITE-ProRule" id="PRU01360"/>
    </source>
</evidence>
<dbReference type="SUPFAM" id="SSF49464">
    <property type="entry name" value="Carboxypeptidase regulatory domain-like"/>
    <property type="match status" value="1"/>
</dbReference>
<dbReference type="NCBIfam" id="TIGR04057">
    <property type="entry name" value="SusC_RagA_signa"/>
    <property type="match status" value="1"/>
</dbReference>
<keyword evidence="2" id="KW-0798">TonB box</keyword>
<keyword evidence="1" id="KW-0813">Transport</keyword>
<dbReference type="InterPro" id="IPR000531">
    <property type="entry name" value="Beta-barrel_TonB"/>
</dbReference>
<keyword evidence="1" id="KW-1134">Transmembrane beta strand</keyword>
<dbReference type="InterPro" id="IPR023996">
    <property type="entry name" value="TonB-dep_OMP_SusC/RagA"/>
</dbReference>
<evidence type="ECO:0000313" key="7">
    <source>
        <dbReference type="Proteomes" id="UP001485459"/>
    </source>
</evidence>
<dbReference type="Pfam" id="PF07715">
    <property type="entry name" value="Plug"/>
    <property type="match status" value="1"/>
</dbReference>
<dbReference type="RefSeq" id="WP_341835706.1">
    <property type="nucleotide sequence ID" value="NZ_CP149822.1"/>
</dbReference>
<dbReference type="EMBL" id="CP149822">
    <property type="protein sequence ID" value="WZN40841.1"/>
    <property type="molecule type" value="Genomic_DNA"/>
</dbReference>
<name>A0ABZ2YPJ5_9BACT</name>
<feature type="chain" id="PRO_5046763983" evidence="3">
    <location>
        <begin position="18"/>
        <end position="1124"/>
    </location>
</feature>
<dbReference type="Proteomes" id="UP001485459">
    <property type="component" value="Chromosome"/>
</dbReference>
<evidence type="ECO:0000259" key="4">
    <source>
        <dbReference type="Pfam" id="PF00593"/>
    </source>
</evidence>
<comment type="similarity">
    <text evidence="1 2">Belongs to the TonB-dependent receptor family.</text>
</comment>
<feature type="signal peptide" evidence="3">
    <location>
        <begin position="1"/>
        <end position="17"/>
    </location>
</feature>
<feature type="domain" description="TonB-dependent receptor-like beta-barrel" evidence="4">
    <location>
        <begin position="498"/>
        <end position="1010"/>
    </location>
</feature>